<gene>
    <name evidence="2" type="ORF">CHS0354_027067</name>
</gene>
<dbReference type="Proteomes" id="UP001195483">
    <property type="component" value="Unassembled WGS sequence"/>
</dbReference>
<reference evidence="2" key="2">
    <citation type="journal article" date="2021" name="Genome Biol. Evol.">
        <title>Developing a high-quality reference genome for a parasitic bivalve with doubly uniparental inheritance (Bivalvia: Unionida).</title>
        <authorList>
            <person name="Smith C.H."/>
        </authorList>
    </citation>
    <scope>NUCLEOTIDE SEQUENCE</scope>
    <source>
        <strain evidence="2">CHS0354</strain>
        <tissue evidence="2">Mantle</tissue>
    </source>
</reference>
<feature type="signal peptide" evidence="1">
    <location>
        <begin position="1"/>
        <end position="24"/>
    </location>
</feature>
<dbReference type="EMBL" id="JAEAOA010001618">
    <property type="protein sequence ID" value="KAK3586584.1"/>
    <property type="molecule type" value="Genomic_DNA"/>
</dbReference>
<comment type="caution">
    <text evidence="2">The sequence shown here is derived from an EMBL/GenBank/DDBJ whole genome shotgun (WGS) entry which is preliminary data.</text>
</comment>
<evidence type="ECO:0000256" key="1">
    <source>
        <dbReference type="SAM" id="SignalP"/>
    </source>
</evidence>
<reference evidence="2" key="1">
    <citation type="journal article" date="2021" name="Genome Biol. Evol.">
        <title>A High-Quality Reference Genome for a Parasitic Bivalve with Doubly Uniparental Inheritance (Bivalvia: Unionida).</title>
        <authorList>
            <person name="Smith C.H."/>
        </authorList>
    </citation>
    <scope>NUCLEOTIDE SEQUENCE</scope>
    <source>
        <strain evidence="2">CHS0354</strain>
    </source>
</reference>
<evidence type="ECO:0000313" key="3">
    <source>
        <dbReference type="Proteomes" id="UP001195483"/>
    </source>
</evidence>
<reference evidence="2" key="3">
    <citation type="submission" date="2023-05" db="EMBL/GenBank/DDBJ databases">
        <authorList>
            <person name="Smith C.H."/>
        </authorList>
    </citation>
    <scope>NUCLEOTIDE SEQUENCE</scope>
    <source>
        <strain evidence="2">CHS0354</strain>
        <tissue evidence="2">Mantle</tissue>
    </source>
</reference>
<protein>
    <submittedName>
        <fullName evidence="2">Uncharacterized protein</fullName>
    </submittedName>
</protein>
<feature type="chain" id="PRO_5042105938" evidence="1">
    <location>
        <begin position="25"/>
        <end position="162"/>
    </location>
</feature>
<organism evidence="2 3">
    <name type="scientific">Potamilus streckersoni</name>
    <dbReference type="NCBI Taxonomy" id="2493646"/>
    <lineage>
        <taxon>Eukaryota</taxon>
        <taxon>Metazoa</taxon>
        <taxon>Spiralia</taxon>
        <taxon>Lophotrochozoa</taxon>
        <taxon>Mollusca</taxon>
        <taxon>Bivalvia</taxon>
        <taxon>Autobranchia</taxon>
        <taxon>Heteroconchia</taxon>
        <taxon>Palaeoheterodonta</taxon>
        <taxon>Unionida</taxon>
        <taxon>Unionoidea</taxon>
        <taxon>Unionidae</taxon>
        <taxon>Ambleminae</taxon>
        <taxon>Lampsilini</taxon>
        <taxon>Potamilus</taxon>
    </lineage>
</organism>
<accession>A0AAE0S7F4</accession>
<proteinExistence type="predicted"/>
<evidence type="ECO:0000313" key="2">
    <source>
        <dbReference type="EMBL" id="KAK3586584.1"/>
    </source>
</evidence>
<keyword evidence="3" id="KW-1185">Reference proteome</keyword>
<sequence length="162" mass="18377">MAKYNTNFLFLTIIVISCLSNGYGLDAFNKRILQRRNFVRNFCVARCNMGRGGNVCRCNGFHFAGKRSEQNVFPPSSVEMNSVPGQIMALLDDSSQVQSLKSDTKYKDILHGQTQAKLQDNSQIREEDLQLILSIILREIVEGRSDELLEYVLEHTDGREQG</sequence>
<dbReference type="PROSITE" id="PS51257">
    <property type="entry name" value="PROKAR_LIPOPROTEIN"/>
    <property type="match status" value="1"/>
</dbReference>
<keyword evidence="1" id="KW-0732">Signal</keyword>
<dbReference type="AlphaFoldDB" id="A0AAE0S7F4"/>
<name>A0AAE0S7F4_9BIVA</name>